<feature type="binding site" evidence="7">
    <location>
        <position position="25"/>
    </location>
    <ligand>
        <name>3-phosphoshikimate</name>
        <dbReference type="ChEBI" id="CHEBI:145989"/>
    </ligand>
</feature>
<feature type="binding site" evidence="7">
    <location>
        <position position="21"/>
    </location>
    <ligand>
        <name>3-phosphoshikimate</name>
        <dbReference type="ChEBI" id="CHEBI:145989"/>
    </ligand>
</feature>
<evidence type="ECO:0000256" key="4">
    <source>
        <dbReference type="ARBA" id="ARBA00022679"/>
    </source>
</evidence>
<dbReference type="GO" id="GO:0008652">
    <property type="term" value="P:amino acid biosynthetic process"/>
    <property type="evidence" value="ECO:0007669"/>
    <property type="project" value="UniProtKB-KW"/>
</dbReference>
<dbReference type="PANTHER" id="PTHR21090">
    <property type="entry name" value="AROM/DEHYDROQUINATE SYNTHASE"/>
    <property type="match status" value="1"/>
</dbReference>
<dbReference type="Pfam" id="PF00275">
    <property type="entry name" value="EPSP_synthase"/>
    <property type="match status" value="1"/>
</dbReference>
<dbReference type="GO" id="GO:0009423">
    <property type="term" value="P:chorismate biosynthetic process"/>
    <property type="evidence" value="ECO:0007669"/>
    <property type="project" value="UniProtKB-UniRule"/>
</dbReference>
<dbReference type="Proteomes" id="UP000183687">
    <property type="component" value="Unassembled WGS sequence"/>
</dbReference>
<feature type="binding site" evidence="7">
    <location>
        <position position="166"/>
    </location>
    <ligand>
        <name>3-phosphoshikimate</name>
        <dbReference type="ChEBI" id="CHEBI:145989"/>
    </ligand>
</feature>
<dbReference type="InterPro" id="IPR001986">
    <property type="entry name" value="Enolpyruvate_Tfrase_dom"/>
</dbReference>
<dbReference type="InterPro" id="IPR036968">
    <property type="entry name" value="Enolpyruvate_Tfrase_sf"/>
</dbReference>
<evidence type="ECO:0000256" key="5">
    <source>
        <dbReference type="ARBA" id="ARBA00023141"/>
    </source>
</evidence>
<feature type="binding site" evidence="7">
    <location>
        <position position="165"/>
    </location>
    <ligand>
        <name>3-phosphoshikimate</name>
        <dbReference type="ChEBI" id="CHEBI:145989"/>
    </ligand>
</feature>
<dbReference type="PIRSF" id="PIRSF000505">
    <property type="entry name" value="EPSPS"/>
    <property type="match status" value="1"/>
</dbReference>
<reference evidence="9 10" key="1">
    <citation type="submission" date="2016-10" db="EMBL/GenBank/DDBJ databases">
        <authorList>
            <person name="Varghese N."/>
            <person name="Submissions S."/>
        </authorList>
    </citation>
    <scope>NUCLEOTIDE SEQUENCE [LARGE SCALE GENOMIC DNA]</scope>
    <source>
        <strain evidence="9 10">DSM 20586</strain>
    </source>
</reference>
<evidence type="ECO:0000256" key="1">
    <source>
        <dbReference type="ARBA" id="ARBA00004811"/>
    </source>
</evidence>
<dbReference type="GO" id="GO:0009073">
    <property type="term" value="P:aromatic amino acid family biosynthetic process"/>
    <property type="evidence" value="ECO:0007669"/>
    <property type="project" value="UniProtKB-KW"/>
</dbReference>
<dbReference type="InterPro" id="IPR013792">
    <property type="entry name" value="RNA3'P_cycl/enolpyr_Trfase_a/b"/>
</dbReference>
<protein>
    <recommendedName>
        <fullName evidence="7">3-phosphoshikimate 1-carboxyvinyltransferase</fullName>
        <ecNumber evidence="7">2.5.1.19</ecNumber>
    </recommendedName>
    <alternativeName>
        <fullName evidence="7">5-enolpyruvylshikimate-3-phosphate synthase</fullName>
        <shortName evidence="7">EPSP synthase</shortName>
        <shortName evidence="7">EPSPS</shortName>
    </alternativeName>
</protein>
<feature type="binding site" evidence="7">
    <location>
        <position position="20"/>
    </location>
    <ligand>
        <name>3-phosphoshikimate</name>
        <dbReference type="ChEBI" id="CHEBI:145989"/>
    </ligand>
</feature>
<evidence type="ECO:0000256" key="6">
    <source>
        <dbReference type="ARBA" id="ARBA00044633"/>
    </source>
</evidence>
<evidence type="ECO:0000256" key="2">
    <source>
        <dbReference type="ARBA" id="ARBA00009948"/>
    </source>
</evidence>
<feature type="binding site" evidence="7">
    <location>
        <position position="164"/>
    </location>
    <ligand>
        <name>3-phosphoshikimate</name>
        <dbReference type="ChEBI" id="CHEBI:145989"/>
    </ligand>
</feature>
<feature type="binding site" evidence="7">
    <location>
        <position position="346"/>
    </location>
    <ligand>
        <name>phosphoenolpyruvate</name>
        <dbReference type="ChEBI" id="CHEBI:58702"/>
    </ligand>
</feature>
<proteinExistence type="inferred from homology"/>
<evidence type="ECO:0000256" key="3">
    <source>
        <dbReference type="ARBA" id="ARBA00022605"/>
    </source>
</evidence>
<evidence type="ECO:0000313" key="9">
    <source>
        <dbReference type="EMBL" id="SEB39507.1"/>
    </source>
</evidence>
<evidence type="ECO:0000259" key="8">
    <source>
        <dbReference type="Pfam" id="PF00275"/>
    </source>
</evidence>
<comment type="subcellular location">
    <subcellularLocation>
        <location evidence="7">Cytoplasm</location>
    </subcellularLocation>
</comment>
<feature type="binding site" evidence="7">
    <location>
        <position position="342"/>
    </location>
    <ligand>
        <name>3-phosphoshikimate</name>
        <dbReference type="ChEBI" id="CHEBI:145989"/>
    </ligand>
</feature>
<comment type="catalytic activity">
    <reaction evidence="6">
        <text>3-phosphoshikimate + phosphoenolpyruvate = 5-O-(1-carboxyvinyl)-3-phosphoshikimate + phosphate</text>
        <dbReference type="Rhea" id="RHEA:21256"/>
        <dbReference type="ChEBI" id="CHEBI:43474"/>
        <dbReference type="ChEBI" id="CHEBI:57701"/>
        <dbReference type="ChEBI" id="CHEBI:58702"/>
        <dbReference type="ChEBI" id="CHEBI:145989"/>
        <dbReference type="EC" id="2.5.1.19"/>
    </reaction>
    <physiologicalReaction direction="left-to-right" evidence="6">
        <dbReference type="Rhea" id="RHEA:21257"/>
    </physiologicalReaction>
</comment>
<keyword evidence="3 7" id="KW-0028">Amino-acid biosynthesis</keyword>
<dbReference type="Gene3D" id="3.65.10.10">
    <property type="entry name" value="Enolpyruvate transferase domain"/>
    <property type="match status" value="2"/>
</dbReference>
<name>A0AB38A4D6_9ACTN</name>
<dbReference type="CDD" id="cd01556">
    <property type="entry name" value="EPSP_synthase"/>
    <property type="match status" value="1"/>
</dbReference>
<comment type="similarity">
    <text evidence="2 7">Belongs to the EPSP synthase family.</text>
</comment>
<keyword evidence="4 7" id="KW-0808">Transferase</keyword>
<feature type="binding site" evidence="7">
    <location>
        <position position="20"/>
    </location>
    <ligand>
        <name>phosphoenolpyruvate</name>
        <dbReference type="ChEBI" id="CHEBI:58702"/>
    </ligand>
</feature>
<sequence length="438" mass="46886">MDVKITPHELSGSVNAISSKSVAHRLLICAALADKPCNLECDTTSADIMATVDCLRELGAHITRTQTGFRVVPIKQRGRHFWMPRAKLDCRESGSTLRFLLPVICALGTKAALSMGGKLPQRPLSPLYEQLIASGAQITPQGTVPMMVSGAMHAGIFRMPGNVSSQYVSGLLMAAPLLSDTLQVVVTEPVESRPYIQLTINAMQQFGVPVYTERTVEFDQKVTIYTVDGSARYSSPQTAYVEGDWSNAAFWLCAAALGGNGIAVNQLNLSSAQGDRSIMAALARFGARISRKGKSALALADHIDACVLDVADFPDLVPPLAVVAALGKGTTQLTRAGRLRLKESDRLQTVCQGLSALGATIHIQDDGLVIEGVEQLKGGVVDASNDHRIAMMAALAAVRCEGDVIIRGAHCVTKSYPHFFEDYAQLGGLVEKIEEVQE</sequence>
<feature type="binding site" evidence="7">
    <location>
        <position position="122"/>
    </location>
    <ligand>
        <name>phosphoenolpyruvate</name>
        <dbReference type="ChEBI" id="CHEBI:58702"/>
    </ligand>
</feature>
<dbReference type="PROSITE" id="PS00885">
    <property type="entry name" value="EPSP_SYNTHASE_2"/>
    <property type="match status" value="1"/>
</dbReference>
<evidence type="ECO:0000256" key="7">
    <source>
        <dbReference type="HAMAP-Rule" id="MF_00210"/>
    </source>
</evidence>
<dbReference type="HAMAP" id="MF_00210">
    <property type="entry name" value="EPSP_synth"/>
    <property type="match status" value="1"/>
</dbReference>
<feature type="binding site" evidence="7">
    <location>
        <position position="166"/>
    </location>
    <ligand>
        <name>phosphoenolpyruvate</name>
        <dbReference type="ChEBI" id="CHEBI:58702"/>
    </ligand>
</feature>
<dbReference type="AlphaFoldDB" id="A0AB38A4D6"/>
<comment type="caution">
    <text evidence="9">The sequence shown here is derived from an EMBL/GenBank/DDBJ whole genome shotgun (WGS) entry which is preliminary data.</text>
</comment>
<feature type="binding site" evidence="7">
    <location>
        <position position="192"/>
    </location>
    <ligand>
        <name>3-phosphoshikimate</name>
        <dbReference type="ChEBI" id="CHEBI:145989"/>
    </ligand>
</feature>
<dbReference type="NCBIfam" id="TIGR01356">
    <property type="entry name" value="aroA"/>
    <property type="match status" value="1"/>
</dbReference>
<dbReference type="InterPro" id="IPR006264">
    <property type="entry name" value="EPSP_synthase"/>
</dbReference>
<dbReference type="RefSeq" id="WP_002563755.1">
    <property type="nucleotide sequence ID" value="NZ_CALJSN010000005.1"/>
</dbReference>
<comment type="caution">
    <text evidence="7">Lacks conserved residue(s) required for the propagation of feature annotation.</text>
</comment>
<comment type="function">
    <text evidence="7">Catalyzes the transfer of the enolpyruvyl moiety of phosphoenolpyruvate (PEP) to the 5-hydroxyl of shikimate-3-phosphate (S3P) to produce enolpyruvyl shikimate-3-phosphate and inorganic phosphate.</text>
</comment>
<evidence type="ECO:0000313" key="10">
    <source>
        <dbReference type="Proteomes" id="UP000183687"/>
    </source>
</evidence>
<feature type="domain" description="Enolpyruvate transferase" evidence="8">
    <location>
        <begin position="7"/>
        <end position="421"/>
    </location>
</feature>
<comment type="pathway">
    <text evidence="1 7">Metabolic intermediate biosynthesis; chorismate biosynthesis; chorismate from D-erythrose 4-phosphate and phosphoenolpyruvate: step 6/7.</text>
</comment>
<dbReference type="GO" id="GO:0003866">
    <property type="term" value="F:3-phosphoshikimate 1-carboxyvinyltransferase activity"/>
    <property type="evidence" value="ECO:0007669"/>
    <property type="project" value="UniProtKB-UniRule"/>
</dbReference>
<feature type="binding site" evidence="7">
    <location>
        <position position="315"/>
    </location>
    <ligand>
        <name>3-phosphoshikimate</name>
        <dbReference type="ChEBI" id="CHEBI:145989"/>
    </ligand>
</feature>
<keyword evidence="7" id="KW-0963">Cytoplasm</keyword>
<organism evidence="9 10">
    <name type="scientific">Atopobium minutum</name>
    <dbReference type="NCBI Taxonomy" id="1381"/>
    <lineage>
        <taxon>Bacteria</taxon>
        <taxon>Bacillati</taxon>
        <taxon>Actinomycetota</taxon>
        <taxon>Coriobacteriia</taxon>
        <taxon>Coriobacteriales</taxon>
        <taxon>Atopobiaceae</taxon>
        <taxon>Atopobium</taxon>
    </lineage>
</organism>
<accession>A0AB38A4D6</accession>
<feature type="binding site" evidence="7">
    <location>
        <position position="388"/>
    </location>
    <ligand>
        <name>phosphoenolpyruvate</name>
        <dbReference type="ChEBI" id="CHEBI:58702"/>
    </ligand>
</feature>
<feature type="binding site" evidence="7">
    <location>
        <position position="94"/>
    </location>
    <ligand>
        <name>phosphoenolpyruvate</name>
        <dbReference type="ChEBI" id="CHEBI:58702"/>
    </ligand>
</feature>
<comment type="subunit">
    <text evidence="7">Monomer.</text>
</comment>
<feature type="active site" description="Proton acceptor" evidence="7">
    <location>
        <position position="315"/>
    </location>
</feature>
<keyword evidence="5 7" id="KW-0057">Aromatic amino acid biosynthesis</keyword>
<dbReference type="EC" id="2.5.1.19" evidence="7"/>
<dbReference type="SUPFAM" id="SSF55205">
    <property type="entry name" value="EPT/RTPC-like"/>
    <property type="match status" value="1"/>
</dbReference>
<dbReference type="EMBL" id="FNSH01000001">
    <property type="protein sequence ID" value="SEB39507.1"/>
    <property type="molecule type" value="Genomic_DNA"/>
</dbReference>
<feature type="binding site" evidence="7">
    <location>
        <position position="414"/>
    </location>
    <ligand>
        <name>phosphoenolpyruvate</name>
        <dbReference type="ChEBI" id="CHEBI:58702"/>
    </ligand>
</feature>
<dbReference type="InterPro" id="IPR023193">
    <property type="entry name" value="EPSP_synthase_CS"/>
</dbReference>
<gene>
    <name evidence="7" type="primary">aroA</name>
    <name evidence="9" type="ORF">SAMN04489746_0058</name>
</gene>
<dbReference type="PANTHER" id="PTHR21090:SF5">
    <property type="entry name" value="PENTAFUNCTIONAL AROM POLYPEPTIDE"/>
    <property type="match status" value="1"/>
</dbReference>
<dbReference type="GO" id="GO:0005737">
    <property type="term" value="C:cytoplasm"/>
    <property type="evidence" value="ECO:0007669"/>
    <property type="project" value="UniProtKB-SubCell"/>
</dbReference>